<dbReference type="InterPro" id="IPR001680">
    <property type="entry name" value="WD40_rpt"/>
</dbReference>
<name>A0AAF0DRH1_9BASI</name>
<dbReference type="EMBL" id="CP119951">
    <property type="protein sequence ID" value="WFC94281.1"/>
    <property type="molecule type" value="Genomic_DNA"/>
</dbReference>
<dbReference type="Gene3D" id="2.130.10.10">
    <property type="entry name" value="YVTN repeat-like/Quinoprotein amine dehydrogenase"/>
    <property type="match status" value="1"/>
</dbReference>
<sequence>MTDTVPAWGGEVDPPERLLRLDVNALNFCAYDMALRNVEEFSGWLAVPNTLESAWIDVYALPERKRVAEAVGRQGVLGRGLERPPIVMGLRLAYEDGVLRLVAGYEDGSIQAWELSETPSGLHAELNWSHRPHTESVMALTLTPALDRVVSVGADARLAQCLLAEFMPPDVWTLPRPGNASLAVRDDARVLAVGGWDGAVRVFSHNAQLLATLAYHKEGISSVAYIRRGRVHTLAVPEADSDEELAHPVPQHLLVAGAKDGRVSLWDVPFTRDDVMPRLRAP</sequence>
<keyword evidence="6" id="KW-1185">Reference proteome</keyword>
<dbReference type="PANTHER" id="PTHR19854">
    <property type="entry name" value="TRANSDUCIN BETA-LIKE 3"/>
    <property type="match status" value="1"/>
</dbReference>
<evidence type="ECO:0000313" key="6">
    <source>
        <dbReference type="Proteomes" id="UP001216638"/>
    </source>
</evidence>
<evidence type="ECO:0000256" key="2">
    <source>
        <dbReference type="ARBA" id="ARBA00022737"/>
    </source>
</evidence>
<dbReference type="AlphaFoldDB" id="A0AAF0DRH1"/>
<reference evidence="5" key="1">
    <citation type="submission" date="2023-03" db="EMBL/GenBank/DDBJ databases">
        <title>Mating type loci evolution in Malassezia.</title>
        <authorList>
            <person name="Coelho M.A."/>
        </authorList>
    </citation>
    <scope>NUCLEOTIDE SEQUENCE</scope>
    <source>
        <strain evidence="5">CBS 14135</strain>
    </source>
</reference>
<organism evidence="5 6">
    <name type="scientific">Malassezia brasiliensis</name>
    <dbReference type="NCBI Taxonomy" id="1821822"/>
    <lineage>
        <taxon>Eukaryota</taxon>
        <taxon>Fungi</taxon>
        <taxon>Dikarya</taxon>
        <taxon>Basidiomycota</taxon>
        <taxon>Ustilaginomycotina</taxon>
        <taxon>Malasseziomycetes</taxon>
        <taxon>Malasseziales</taxon>
        <taxon>Malasseziaceae</taxon>
        <taxon>Malassezia</taxon>
    </lineage>
</organism>
<proteinExistence type="inferred from homology"/>
<dbReference type="InterPro" id="IPR015943">
    <property type="entry name" value="WD40/YVTN_repeat-like_dom_sf"/>
</dbReference>
<evidence type="ECO:0000256" key="4">
    <source>
        <dbReference type="ARBA" id="ARBA00040563"/>
    </source>
</evidence>
<keyword evidence="2" id="KW-0677">Repeat</keyword>
<dbReference type="Pfam" id="PF00400">
    <property type="entry name" value="WD40"/>
    <property type="match status" value="1"/>
</dbReference>
<evidence type="ECO:0000256" key="1">
    <source>
        <dbReference type="ARBA" id="ARBA00022574"/>
    </source>
</evidence>
<evidence type="ECO:0000256" key="3">
    <source>
        <dbReference type="ARBA" id="ARBA00037931"/>
    </source>
</evidence>
<keyword evidence="1" id="KW-0853">WD repeat</keyword>
<dbReference type="InterPro" id="IPR036322">
    <property type="entry name" value="WD40_repeat_dom_sf"/>
</dbReference>
<comment type="similarity">
    <text evidence="3">Belongs to the WD repeat ASA1 family.</text>
</comment>
<dbReference type="SUPFAM" id="SSF50978">
    <property type="entry name" value="WD40 repeat-like"/>
    <property type="match status" value="1"/>
</dbReference>
<evidence type="ECO:0000313" key="5">
    <source>
        <dbReference type="EMBL" id="WFC94281.1"/>
    </source>
</evidence>
<dbReference type="PANTHER" id="PTHR19854:SF1">
    <property type="entry name" value="GUANINE NUCLEOTIDE-BINDING PROTEIN SUBUNIT BETA-LIKE PROTEIN 1"/>
    <property type="match status" value="1"/>
</dbReference>
<gene>
    <name evidence="5" type="primary">asa1</name>
    <name evidence="5" type="ORF">MBRA1_000909</name>
</gene>
<protein>
    <recommendedName>
        <fullName evidence="4">ASTRA-associated protein 1</fullName>
    </recommendedName>
</protein>
<dbReference type="Proteomes" id="UP001216638">
    <property type="component" value="Chromosome 1"/>
</dbReference>
<dbReference type="SMART" id="SM00320">
    <property type="entry name" value="WD40"/>
    <property type="match status" value="3"/>
</dbReference>
<accession>A0AAF0DRH1</accession>